<organism evidence="1">
    <name type="scientific">Anguilla anguilla</name>
    <name type="common">European freshwater eel</name>
    <name type="synonym">Muraena anguilla</name>
    <dbReference type="NCBI Taxonomy" id="7936"/>
    <lineage>
        <taxon>Eukaryota</taxon>
        <taxon>Metazoa</taxon>
        <taxon>Chordata</taxon>
        <taxon>Craniata</taxon>
        <taxon>Vertebrata</taxon>
        <taxon>Euteleostomi</taxon>
        <taxon>Actinopterygii</taxon>
        <taxon>Neopterygii</taxon>
        <taxon>Teleostei</taxon>
        <taxon>Anguilliformes</taxon>
        <taxon>Anguillidae</taxon>
        <taxon>Anguilla</taxon>
    </lineage>
</organism>
<name>A0A0E9QXV5_ANGAN</name>
<dbReference type="EMBL" id="GBXM01087654">
    <property type="protein sequence ID" value="JAH20923.1"/>
    <property type="molecule type" value="Transcribed_RNA"/>
</dbReference>
<protein>
    <submittedName>
        <fullName evidence="1">Uncharacterized protein</fullName>
    </submittedName>
</protein>
<accession>A0A0E9QXV5</accession>
<reference evidence="1" key="1">
    <citation type="submission" date="2014-11" db="EMBL/GenBank/DDBJ databases">
        <authorList>
            <person name="Amaro Gonzalez C."/>
        </authorList>
    </citation>
    <scope>NUCLEOTIDE SEQUENCE</scope>
</reference>
<reference evidence="1" key="2">
    <citation type="journal article" date="2015" name="Fish Shellfish Immunol.">
        <title>Early steps in the European eel (Anguilla anguilla)-Vibrio vulnificus interaction in the gills: Role of the RtxA13 toxin.</title>
        <authorList>
            <person name="Callol A."/>
            <person name="Pajuelo D."/>
            <person name="Ebbesson L."/>
            <person name="Teles M."/>
            <person name="MacKenzie S."/>
            <person name="Amaro C."/>
        </authorList>
    </citation>
    <scope>NUCLEOTIDE SEQUENCE</scope>
</reference>
<dbReference type="AlphaFoldDB" id="A0A0E9QXV5"/>
<evidence type="ECO:0000313" key="1">
    <source>
        <dbReference type="EMBL" id="JAH20923.1"/>
    </source>
</evidence>
<sequence>MLLPHENVKNVILPRFVTHKRFLLDMKEKKNTSDSTPPICLL</sequence>
<proteinExistence type="predicted"/>